<comment type="similarity">
    <text evidence="1">Belongs to the esterase D family.</text>
</comment>
<keyword evidence="4" id="KW-1185">Reference proteome</keyword>
<comment type="caution">
    <text evidence="3">The sequence shown here is derived from an EMBL/GenBank/DDBJ whole genome shotgun (WGS) entry which is preliminary data.</text>
</comment>
<evidence type="ECO:0000256" key="1">
    <source>
        <dbReference type="ARBA" id="ARBA00005622"/>
    </source>
</evidence>
<dbReference type="Proteomes" id="UP000838821">
    <property type="component" value="Unassembled WGS sequence"/>
</dbReference>
<protein>
    <submittedName>
        <fullName evidence="3">Ferri-bacillibactin esterase BesA</fullName>
        <ecNumber evidence="3">3.1.-.-</ecNumber>
    </submittedName>
</protein>
<dbReference type="EC" id="3.1.-.-" evidence="3"/>
<dbReference type="GO" id="GO:0016787">
    <property type="term" value="F:hydrolase activity"/>
    <property type="evidence" value="ECO:0007669"/>
    <property type="project" value="UniProtKB-KW"/>
</dbReference>
<dbReference type="PANTHER" id="PTHR40841:SF2">
    <property type="entry name" value="SIDEROPHORE-DEGRADING ESTERASE (EUROFUNG)"/>
    <property type="match status" value="1"/>
</dbReference>
<dbReference type="RefSeq" id="WP_236292702.1">
    <property type="nucleotide sequence ID" value="NZ_CAKMMW010000031.1"/>
</dbReference>
<evidence type="ECO:0000313" key="4">
    <source>
        <dbReference type="Proteomes" id="UP000838821"/>
    </source>
</evidence>
<keyword evidence="2 3" id="KW-0378">Hydrolase</keyword>
<dbReference type="Gene3D" id="3.40.50.1820">
    <property type="entry name" value="alpha/beta hydrolase"/>
    <property type="match status" value="1"/>
</dbReference>
<evidence type="ECO:0000313" key="3">
    <source>
        <dbReference type="EMBL" id="CAH1228765.1"/>
    </source>
</evidence>
<organism evidence="3 4">
    <name type="scientific">Paenibacillus allorhizoplanae</name>
    <dbReference type="NCBI Taxonomy" id="2905648"/>
    <lineage>
        <taxon>Bacteria</taxon>
        <taxon>Bacillati</taxon>
        <taxon>Bacillota</taxon>
        <taxon>Bacilli</taxon>
        <taxon>Bacillales</taxon>
        <taxon>Paenibacillaceae</taxon>
        <taxon>Paenibacillus</taxon>
    </lineage>
</organism>
<dbReference type="InterPro" id="IPR029058">
    <property type="entry name" value="AB_hydrolase_fold"/>
</dbReference>
<reference evidence="3" key="1">
    <citation type="submission" date="2022-01" db="EMBL/GenBank/DDBJ databases">
        <authorList>
            <person name="Criscuolo A."/>
        </authorList>
    </citation>
    <scope>NUCLEOTIDE SEQUENCE</scope>
    <source>
        <strain evidence="3">CIP111891</strain>
    </source>
</reference>
<dbReference type="SUPFAM" id="SSF53474">
    <property type="entry name" value="alpha/beta-Hydrolases"/>
    <property type="match status" value="1"/>
</dbReference>
<dbReference type="PANTHER" id="PTHR40841">
    <property type="entry name" value="SIDEROPHORE TRIACETYLFUSARININE C ESTERASE"/>
    <property type="match status" value="1"/>
</dbReference>
<accession>A0ABN8H4J3</accession>
<dbReference type="InterPro" id="IPR052558">
    <property type="entry name" value="Siderophore_Hydrolase_D"/>
</dbReference>
<dbReference type="InterPro" id="IPR000801">
    <property type="entry name" value="Esterase-like"/>
</dbReference>
<gene>
    <name evidence="3" type="primary">besA</name>
    <name evidence="3" type="ORF">PAECIP111891_06347</name>
</gene>
<name>A0ABN8H4J3_9BACL</name>
<proteinExistence type="inferred from homology"/>
<evidence type="ECO:0000256" key="2">
    <source>
        <dbReference type="ARBA" id="ARBA00022801"/>
    </source>
</evidence>
<dbReference type="EMBL" id="CAKMMW010000031">
    <property type="protein sequence ID" value="CAH1228765.1"/>
    <property type="molecule type" value="Genomic_DNA"/>
</dbReference>
<sequence length="290" mass="33033">MTRLPHSSIETTTPSREVVRQSFTLPNTEQYLLHSATREQPYQIYVFKPSQEAPSEGFPVIYLLDANALFATMVETMRVQSRVPEKTGVYPAVVVGIGYPTEEPFDSSRFYDFTMPTPKEVLDALPVRNKDAVRPQVGGADAFRAFIETELKPRIERDYSINREQQAIFGHSLGGLFVLQTLFTQPHIFQTYIAGSPSVHWNKAMLREQEDQYTSSLQQGQIHHKLLITIGELEKNHPSNMSENAKELYERLALLPNEMLDAQFYEFEGEGHVSVLPALVSRAVRFLRRG</sequence>
<dbReference type="Pfam" id="PF00756">
    <property type="entry name" value="Esterase"/>
    <property type="match status" value="1"/>
</dbReference>